<gene>
    <name evidence="1" type="ORF">SAMN05444363_1715</name>
</gene>
<dbReference type="Gene3D" id="3.10.450.50">
    <property type="match status" value="1"/>
</dbReference>
<dbReference type="RefSeq" id="WP_073310471.1">
    <property type="nucleotide sequence ID" value="NZ_FQZI01000003.1"/>
</dbReference>
<reference evidence="2" key="1">
    <citation type="submission" date="2016-11" db="EMBL/GenBank/DDBJ databases">
        <authorList>
            <person name="Varghese N."/>
            <person name="Submissions S."/>
        </authorList>
    </citation>
    <scope>NUCLEOTIDE SEQUENCE [LARGE SCALE GENOMIC DNA]</scope>
    <source>
        <strain evidence="2">DSM 18829</strain>
    </source>
</reference>
<keyword evidence="2" id="KW-1185">Reference proteome</keyword>
<dbReference type="AlphaFoldDB" id="A0A1M6EDG6"/>
<dbReference type="STRING" id="415425.SAMN05444363_1715"/>
<dbReference type="SUPFAM" id="SSF54427">
    <property type="entry name" value="NTF2-like"/>
    <property type="match status" value="1"/>
</dbReference>
<organism evidence="1 2">
    <name type="scientific">Flavobacterium terrae</name>
    <dbReference type="NCBI Taxonomy" id="415425"/>
    <lineage>
        <taxon>Bacteria</taxon>
        <taxon>Pseudomonadati</taxon>
        <taxon>Bacteroidota</taxon>
        <taxon>Flavobacteriia</taxon>
        <taxon>Flavobacteriales</taxon>
        <taxon>Flavobacteriaceae</taxon>
        <taxon>Flavobacterium</taxon>
    </lineage>
</organism>
<evidence type="ECO:0008006" key="3">
    <source>
        <dbReference type="Google" id="ProtNLM"/>
    </source>
</evidence>
<dbReference type="InterPro" id="IPR032710">
    <property type="entry name" value="NTF2-like_dom_sf"/>
</dbReference>
<protein>
    <recommendedName>
        <fullName evidence="3">SnoaL-like domain-containing protein</fullName>
    </recommendedName>
</protein>
<dbReference type="EMBL" id="FQZI01000003">
    <property type="protein sequence ID" value="SHI83360.1"/>
    <property type="molecule type" value="Genomic_DNA"/>
</dbReference>
<sequence>MKVRKFIRELYESDALYNADVLEQFIHPEITLEWYSSKGLLQLKKKEILLLAKELERTYKSMRSEIYDVLKDENKVTVRYKHFGKTIENPFEETLLASFIVIWEIRDEKLFRGYQMSQLY</sequence>
<accession>A0A1M6EDG6</accession>
<dbReference type="Proteomes" id="UP000184488">
    <property type="component" value="Unassembled WGS sequence"/>
</dbReference>
<evidence type="ECO:0000313" key="1">
    <source>
        <dbReference type="EMBL" id="SHI83360.1"/>
    </source>
</evidence>
<evidence type="ECO:0000313" key="2">
    <source>
        <dbReference type="Proteomes" id="UP000184488"/>
    </source>
</evidence>
<dbReference type="OrthoDB" id="1452256at2"/>
<proteinExistence type="predicted"/>
<name>A0A1M6EDG6_9FLAO</name>